<dbReference type="PANTHER" id="PTHR11705:SF143">
    <property type="entry name" value="SLL0236 PROTEIN"/>
    <property type="match status" value="1"/>
</dbReference>
<evidence type="ECO:0000256" key="11">
    <source>
        <dbReference type="ARBA" id="ARBA00023049"/>
    </source>
</evidence>
<evidence type="ECO:0000256" key="9">
    <source>
        <dbReference type="ARBA" id="ARBA00022833"/>
    </source>
</evidence>
<dbReference type="WBParaSite" id="HDID_0000417001-mRNA-1">
    <property type="protein sequence ID" value="HDID_0000417001-mRNA-1"/>
    <property type="gene ID" value="HDID_0000417001"/>
</dbReference>
<dbReference type="PROSITE" id="PS52035">
    <property type="entry name" value="PEPTIDASE_M14"/>
    <property type="match status" value="1"/>
</dbReference>
<dbReference type="Pfam" id="PF00246">
    <property type="entry name" value="Peptidase_M14"/>
    <property type="match status" value="1"/>
</dbReference>
<keyword evidence="11" id="KW-0482">Metalloprotease</keyword>
<comment type="function">
    <text evidence="2">Extracellular metalloprotease that contributes to pathogenicity.</text>
</comment>
<evidence type="ECO:0000256" key="2">
    <source>
        <dbReference type="ARBA" id="ARBA00003091"/>
    </source>
</evidence>
<evidence type="ECO:0000256" key="5">
    <source>
        <dbReference type="ARBA" id="ARBA00022670"/>
    </source>
</evidence>
<keyword evidence="7 15" id="KW-0732">Signal</keyword>
<keyword evidence="10" id="KW-0843">Virulence</keyword>
<name>A0A158QE11_HYMDI</name>
<keyword evidence="8" id="KW-0378">Hydrolase</keyword>
<feature type="chain" id="PRO_5043135366" evidence="15">
    <location>
        <begin position="24"/>
        <end position="222"/>
    </location>
</feature>
<dbReference type="Gene3D" id="3.40.630.10">
    <property type="entry name" value="Zn peptidases"/>
    <property type="match status" value="1"/>
</dbReference>
<evidence type="ECO:0000256" key="1">
    <source>
        <dbReference type="ARBA" id="ARBA00001947"/>
    </source>
</evidence>
<evidence type="ECO:0000313" key="18">
    <source>
        <dbReference type="Proteomes" id="UP000274504"/>
    </source>
</evidence>
<reference evidence="19" key="1">
    <citation type="submission" date="2016-04" db="UniProtKB">
        <authorList>
            <consortium name="WormBaseParasite"/>
        </authorList>
    </citation>
    <scope>IDENTIFICATION</scope>
</reference>
<dbReference type="InterPro" id="IPR000834">
    <property type="entry name" value="Peptidase_M14"/>
</dbReference>
<keyword evidence="12" id="KW-0865">Zymogen</keyword>
<evidence type="ECO:0000313" key="19">
    <source>
        <dbReference type="WBParaSite" id="HDID_0000417001-mRNA-1"/>
    </source>
</evidence>
<dbReference type="EMBL" id="UYSG01001487">
    <property type="protein sequence ID" value="VDL44823.1"/>
    <property type="molecule type" value="Genomic_DNA"/>
</dbReference>
<dbReference type="GO" id="GO:0004181">
    <property type="term" value="F:metallocarboxypeptidase activity"/>
    <property type="evidence" value="ECO:0007669"/>
    <property type="project" value="InterPro"/>
</dbReference>
<dbReference type="Pfam" id="PF02244">
    <property type="entry name" value="Propep_M14"/>
    <property type="match status" value="1"/>
</dbReference>
<keyword evidence="5" id="KW-0645">Protease</keyword>
<dbReference type="PANTHER" id="PTHR11705">
    <property type="entry name" value="PROTEASE FAMILY M14 CARBOXYPEPTIDASE A,B"/>
    <property type="match status" value="1"/>
</dbReference>
<keyword evidence="9" id="KW-0862">Zinc</keyword>
<evidence type="ECO:0000256" key="6">
    <source>
        <dbReference type="ARBA" id="ARBA00022723"/>
    </source>
</evidence>
<dbReference type="InterPro" id="IPR036990">
    <property type="entry name" value="M14A-like_propep"/>
</dbReference>
<dbReference type="SUPFAM" id="SSF53187">
    <property type="entry name" value="Zn-dependent exopeptidases"/>
    <property type="match status" value="1"/>
</dbReference>
<evidence type="ECO:0000256" key="12">
    <source>
        <dbReference type="ARBA" id="ARBA00023145"/>
    </source>
</evidence>
<dbReference type="Proteomes" id="UP000274504">
    <property type="component" value="Unassembled WGS sequence"/>
</dbReference>
<accession>A0A158QE11</accession>
<dbReference type="GO" id="GO:0008270">
    <property type="term" value="F:zinc ion binding"/>
    <property type="evidence" value="ECO:0007669"/>
    <property type="project" value="InterPro"/>
</dbReference>
<dbReference type="InterPro" id="IPR003146">
    <property type="entry name" value="M14A_act_pep"/>
</dbReference>
<dbReference type="STRING" id="6216.A0A158QE11"/>
<evidence type="ECO:0000256" key="3">
    <source>
        <dbReference type="ARBA" id="ARBA00005988"/>
    </source>
</evidence>
<evidence type="ECO:0000256" key="4">
    <source>
        <dbReference type="ARBA" id="ARBA00022645"/>
    </source>
</evidence>
<sequence length="222" mass="26463">MLNWIKFTGLFVILLELPDFAHCDGNQIRGHRIYRVQVPKGYFEPIVQILLKGETEDRFEILHISRKLNDFVDVMVNPSSIKSFKKLIQEHNIHTKVIDCNVERSIRRFTAKNKHAAERKRFKRSANKLISHDFYMQFHELLSKDGNHLLKKYQFYIAPNVNPDGYVYSYNRDRFWRKNRSRNDQEKCPGTDLNRNFPYKWGAIDRFTLFSSDLANFTSRLS</sequence>
<keyword evidence="4" id="KW-0121">Carboxypeptidase</keyword>
<feature type="signal peptide" evidence="15">
    <location>
        <begin position="1"/>
        <end position="23"/>
    </location>
</feature>
<proteinExistence type="inferred from homology"/>
<feature type="domain" description="Peptidase M14" evidence="16">
    <location>
        <begin position="149"/>
        <end position="222"/>
    </location>
</feature>
<evidence type="ECO:0000313" key="17">
    <source>
        <dbReference type="EMBL" id="VDL44823.1"/>
    </source>
</evidence>
<evidence type="ECO:0000259" key="16">
    <source>
        <dbReference type="PROSITE" id="PS52035"/>
    </source>
</evidence>
<dbReference type="OrthoDB" id="3626597at2759"/>
<comment type="caution">
    <text evidence="14">Lacks conserved residue(s) required for the propagation of feature annotation.</text>
</comment>
<dbReference type="GO" id="GO:0006508">
    <property type="term" value="P:proteolysis"/>
    <property type="evidence" value="ECO:0007669"/>
    <property type="project" value="UniProtKB-KW"/>
</dbReference>
<comment type="similarity">
    <text evidence="3 14">Belongs to the peptidase M14 family.</text>
</comment>
<evidence type="ECO:0000256" key="7">
    <source>
        <dbReference type="ARBA" id="ARBA00022729"/>
    </source>
</evidence>
<keyword evidence="13" id="KW-1015">Disulfide bond</keyword>
<comment type="cofactor">
    <cofactor evidence="1">
        <name>Zn(2+)</name>
        <dbReference type="ChEBI" id="CHEBI:29105"/>
    </cofactor>
</comment>
<evidence type="ECO:0000256" key="13">
    <source>
        <dbReference type="ARBA" id="ARBA00023157"/>
    </source>
</evidence>
<dbReference type="Gene3D" id="3.30.70.340">
    <property type="entry name" value="Metallocarboxypeptidase-like"/>
    <property type="match status" value="1"/>
</dbReference>
<dbReference type="SUPFAM" id="SSF54897">
    <property type="entry name" value="Protease propeptides/inhibitors"/>
    <property type="match status" value="1"/>
</dbReference>
<gene>
    <name evidence="17" type="ORF">HDID_LOCUS4168</name>
</gene>
<evidence type="ECO:0000256" key="15">
    <source>
        <dbReference type="SAM" id="SignalP"/>
    </source>
</evidence>
<dbReference type="GO" id="GO:0005615">
    <property type="term" value="C:extracellular space"/>
    <property type="evidence" value="ECO:0007669"/>
    <property type="project" value="TreeGrafter"/>
</dbReference>
<dbReference type="AlphaFoldDB" id="A0A158QE11"/>
<keyword evidence="6" id="KW-0479">Metal-binding</keyword>
<evidence type="ECO:0000256" key="10">
    <source>
        <dbReference type="ARBA" id="ARBA00023026"/>
    </source>
</evidence>
<evidence type="ECO:0000256" key="8">
    <source>
        <dbReference type="ARBA" id="ARBA00022801"/>
    </source>
</evidence>
<organism evidence="19">
    <name type="scientific">Hymenolepis diminuta</name>
    <name type="common">Rat tapeworm</name>
    <dbReference type="NCBI Taxonomy" id="6216"/>
    <lineage>
        <taxon>Eukaryota</taxon>
        <taxon>Metazoa</taxon>
        <taxon>Spiralia</taxon>
        <taxon>Lophotrochozoa</taxon>
        <taxon>Platyhelminthes</taxon>
        <taxon>Cestoda</taxon>
        <taxon>Eucestoda</taxon>
        <taxon>Cyclophyllidea</taxon>
        <taxon>Hymenolepididae</taxon>
        <taxon>Hymenolepis</taxon>
    </lineage>
</organism>
<evidence type="ECO:0000256" key="14">
    <source>
        <dbReference type="PROSITE-ProRule" id="PRU01379"/>
    </source>
</evidence>
<reference evidence="17 18" key="2">
    <citation type="submission" date="2018-11" db="EMBL/GenBank/DDBJ databases">
        <authorList>
            <consortium name="Pathogen Informatics"/>
        </authorList>
    </citation>
    <scope>NUCLEOTIDE SEQUENCE [LARGE SCALE GENOMIC DNA]</scope>
</reference>
<protein>
    <submittedName>
        <fullName evidence="19">Peptidase_M14 domain-containing protein</fullName>
    </submittedName>
</protein>